<proteinExistence type="predicted"/>
<feature type="region of interest" description="Disordered" evidence="1">
    <location>
        <begin position="1"/>
        <end position="24"/>
    </location>
</feature>
<dbReference type="EMBL" id="JAAMOD010000425">
    <property type="protein sequence ID" value="KAF5229036.1"/>
    <property type="molecule type" value="Genomic_DNA"/>
</dbReference>
<dbReference type="AlphaFoldDB" id="A0AAN6BVV4"/>
<keyword evidence="3" id="KW-1185">Reference proteome</keyword>
<protein>
    <submittedName>
        <fullName evidence="2">Uncharacterized protein</fullName>
    </submittedName>
</protein>
<evidence type="ECO:0000313" key="2">
    <source>
        <dbReference type="EMBL" id="KAF5229036.1"/>
    </source>
</evidence>
<accession>A0AAN6BVV4</accession>
<gene>
    <name evidence="2" type="ORF">FAUST_10682</name>
</gene>
<comment type="caution">
    <text evidence="2">The sequence shown here is derived from an EMBL/GenBank/DDBJ whole genome shotgun (WGS) entry which is preliminary data.</text>
</comment>
<organism evidence="2 3">
    <name type="scientific">Fusarium austroamericanum</name>
    <dbReference type="NCBI Taxonomy" id="282268"/>
    <lineage>
        <taxon>Eukaryota</taxon>
        <taxon>Fungi</taxon>
        <taxon>Dikarya</taxon>
        <taxon>Ascomycota</taxon>
        <taxon>Pezizomycotina</taxon>
        <taxon>Sordariomycetes</taxon>
        <taxon>Hypocreomycetidae</taxon>
        <taxon>Hypocreales</taxon>
        <taxon>Nectriaceae</taxon>
        <taxon>Fusarium</taxon>
    </lineage>
</organism>
<sequence>MASPKPNDTEMNRRTRAPPGSTVQDMRCATDVHTSQSCPAFAFIFRIKPKVIDNAQGDEADLSSTTWSPHLHQSSAEDLRCTLGLIRSIAFLVVLANRGNFIGHEKNAITQGRAQDLAVYKSFAQRGVNKRFKSCKKCETHDHTTGDCTADGINMSDKSVTTTPLANALSTISYSLHVDERSITILIAPHPPVASGAARASALSTISYVLHGDERATLLQLHHTRKGPVVHKTRDVWTHTIPMSSINLDHCRLLSDLADLDLRLASHSNLLKELLGVGNAMSELATEVVRDEMNANVAGAHQLGKSFPLRLGILGADGAVPVPNIMRPYPLAGELRSTENLFNPGQKETEVDNLTVERNRVPGL</sequence>
<evidence type="ECO:0000313" key="3">
    <source>
        <dbReference type="Proteomes" id="UP000537989"/>
    </source>
</evidence>
<dbReference type="Proteomes" id="UP000537989">
    <property type="component" value="Unassembled WGS sequence"/>
</dbReference>
<evidence type="ECO:0000256" key="1">
    <source>
        <dbReference type="SAM" id="MobiDB-lite"/>
    </source>
</evidence>
<reference evidence="2 3" key="1">
    <citation type="submission" date="2020-02" db="EMBL/GenBank/DDBJ databases">
        <title>Identification and distribution of gene clusters putatively required for synthesis of sphingolipid metabolism inhibitors in phylogenetically diverse species of the filamentous fungus Fusarium.</title>
        <authorList>
            <person name="Kim H.-S."/>
            <person name="Busman M."/>
            <person name="Brown D.W."/>
            <person name="Divon H."/>
            <person name="Uhlig S."/>
            <person name="Proctor R.H."/>
        </authorList>
    </citation>
    <scope>NUCLEOTIDE SEQUENCE [LARGE SCALE GENOMIC DNA]</scope>
    <source>
        <strain evidence="2 3">NRRL 2903</strain>
    </source>
</reference>
<name>A0AAN6BVV4_FUSAU</name>